<dbReference type="GO" id="GO:0051294">
    <property type="term" value="P:establishment of spindle orientation"/>
    <property type="evidence" value="ECO:0007669"/>
    <property type="project" value="TreeGrafter"/>
</dbReference>
<feature type="region of interest" description="Disordered" evidence="5">
    <location>
        <begin position="780"/>
        <end position="804"/>
    </location>
</feature>
<comment type="similarity">
    <text evidence="1">Belongs to the WD repeat L(2)GL family.</text>
</comment>
<dbReference type="Proteomes" id="UP000075886">
    <property type="component" value="Unassembled WGS sequence"/>
</dbReference>
<dbReference type="InterPro" id="IPR013577">
    <property type="entry name" value="LLGL2"/>
</dbReference>
<feature type="compositionally biased region" description="Pro residues" evidence="5">
    <location>
        <begin position="902"/>
        <end position="912"/>
    </location>
</feature>
<dbReference type="PRINTS" id="PR00962">
    <property type="entry name" value="LETHAL2GIANT"/>
</dbReference>
<proteinExistence type="inferred from homology"/>
<dbReference type="GO" id="GO:0006887">
    <property type="term" value="P:exocytosis"/>
    <property type="evidence" value="ECO:0007669"/>
    <property type="project" value="UniProtKB-KW"/>
</dbReference>
<dbReference type="GO" id="GO:0019905">
    <property type="term" value="F:syntaxin binding"/>
    <property type="evidence" value="ECO:0007669"/>
    <property type="project" value="TreeGrafter"/>
</dbReference>
<feature type="compositionally biased region" description="Low complexity" evidence="5">
    <location>
        <begin position="1221"/>
        <end position="1233"/>
    </location>
</feature>
<dbReference type="GO" id="GO:0030864">
    <property type="term" value="C:cortical actin cytoskeleton"/>
    <property type="evidence" value="ECO:0007669"/>
    <property type="project" value="TreeGrafter"/>
</dbReference>
<dbReference type="VEuPathDB" id="VectorBase:AFAF000247"/>
<keyword evidence="4" id="KW-0677">Repeat</keyword>
<organism evidence="7 8">
    <name type="scientific">Anopheles farauti</name>
    <dbReference type="NCBI Taxonomy" id="69004"/>
    <lineage>
        <taxon>Eukaryota</taxon>
        <taxon>Metazoa</taxon>
        <taxon>Ecdysozoa</taxon>
        <taxon>Arthropoda</taxon>
        <taxon>Hexapoda</taxon>
        <taxon>Insecta</taxon>
        <taxon>Pterygota</taxon>
        <taxon>Neoptera</taxon>
        <taxon>Endopterygota</taxon>
        <taxon>Diptera</taxon>
        <taxon>Nematocera</taxon>
        <taxon>Culicoidea</taxon>
        <taxon>Culicidae</taxon>
        <taxon>Anophelinae</taxon>
        <taxon>Anopheles</taxon>
    </lineage>
</organism>
<dbReference type="GO" id="GO:0045159">
    <property type="term" value="F:myosin II binding"/>
    <property type="evidence" value="ECO:0007669"/>
    <property type="project" value="TreeGrafter"/>
</dbReference>
<evidence type="ECO:0000256" key="3">
    <source>
        <dbReference type="ARBA" id="ARBA00022574"/>
    </source>
</evidence>
<dbReference type="GO" id="GO:0032878">
    <property type="term" value="P:regulation of establishment or maintenance of cell polarity"/>
    <property type="evidence" value="ECO:0007669"/>
    <property type="project" value="TreeGrafter"/>
</dbReference>
<dbReference type="PANTHER" id="PTHR10241:SF29">
    <property type="entry name" value="LETHAL(2) GIANT LARVAE PROTEIN"/>
    <property type="match status" value="1"/>
</dbReference>
<dbReference type="Gene3D" id="2.130.10.10">
    <property type="entry name" value="YVTN repeat-like/Quinoprotein amine dehydrogenase"/>
    <property type="match status" value="2"/>
</dbReference>
<keyword evidence="8" id="KW-1185">Reference proteome</keyword>
<dbReference type="GO" id="GO:0008593">
    <property type="term" value="P:regulation of Notch signaling pathway"/>
    <property type="evidence" value="ECO:0007669"/>
    <property type="project" value="TreeGrafter"/>
</dbReference>
<dbReference type="Pfam" id="PF08366">
    <property type="entry name" value="LLGL"/>
    <property type="match status" value="1"/>
</dbReference>
<dbReference type="AlphaFoldDB" id="A0A182PZT4"/>
<evidence type="ECO:0000256" key="2">
    <source>
        <dbReference type="ARBA" id="ARBA00022483"/>
    </source>
</evidence>
<dbReference type="InterPro" id="IPR015943">
    <property type="entry name" value="WD40/YVTN_repeat-like_dom_sf"/>
</dbReference>
<dbReference type="EMBL" id="AXCN02001612">
    <property type="status" value="NOT_ANNOTATED_CDS"/>
    <property type="molecule type" value="Genomic_DNA"/>
</dbReference>
<dbReference type="GO" id="GO:0005096">
    <property type="term" value="F:GTPase activator activity"/>
    <property type="evidence" value="ECO:0007669"/>
    <property type="project" value="TreeGrafter"/>
</dbReference>
<keyword evidence="2" id="KW-0268">Exocytosis</keyword>
<dbReference type="GO" id="GO:0006893">
    <property type="term" value="P:Golgi to plasma membrane transport"/>
    <property type="evidence" value="ECO:0007669"/>
    <property type="project" value="TreeGrafter"/>
</dbReference>
<accession>A0A182PZT4</accession>
<dbReference type="EnsemblMetazoa" id="AFAF000247-RA">
    <property type="protein sequence ID" value="AFAF000247-PA"/>
    <property type="gene ID" value="AFAF000247"/>
</dbReference>
<sequence length="1262" mass="136242">MHKHHHTPIYPRDASNDGRTMLKFIRGKGQQPSTERQKLQKELFAFRRTAQHGFPHKPSALAYDPKSKLMAIGTNSGVIKVFGRPGVEFYGQHTSPGNNPADLIVQMLEWIPGTGRLLSLTASNQLVLWEPAGTLLVAIKNLAFDGKLKKISSLCCSYMKDTVWIGTEGGNVYQFDVRSFSVKESVIYHDVVLEQLPTSYRLNPGAIESVKQLPDNHNLLLIAYNRGLAVLWDLESASVKQSFISPGHGQSVGLFIAQDATQFTWYHADGSFATWDLDSPIPPENQKYVPYGPDPCKAIDRLIRGHRGRCELVVFSGGMPRSAYGEHQCVSVHCKDGTKVAFDFTSKVIDFFVTFNEVRPEQAEVLVVLLEEELVAYDLTDETLPQINAPYLHSLHASAVTCNHLVSQVTPEVYAKIKLAGELQMADYSCKMWPISGGILPNEPADDDEHPVERDVLITGHEDGSVKFWDCSDVCLTPLLHVKTAPLFNNSDDFESNLNASTEQLDDGEPPFRKAGQFDPYSDDPRLAVKKVQLCPQTGTLVIAGTAGNVVMANFNGSTQGEDETHATTGPLKVTTMNLVSDRDGFVWKGHDQLKVKRQLLEENAPIIEGVSFLGVLQVLPPAAVTCIAMQSKWSLVAAGTAHGLVLFDYQNQTPVLHKCTLNPNDLTGAGETLSRRKSFKKTLRESFRRLRKGRSTRNNPNAGAGGAGGAGQQSAAETRPVERQIEARPVDDGMGSMVRCLTFAQTFITNQNVYIPTLWAGTNSSCVSVFVLHLPPKQPAAAGGENGTEETTTATSPPQGPPVTGKLAKEIQMKHRAPIIGIAVVDSNGEPLEFQNVPGPAPHRVLIASEEQFKVFSLPQLKPVNKYKLTAHEGARVRRIAFATFMCTVPTSSLVHASPPKATPKPAPASPEQPAAAATDNNTPATAGNESLHASSDVTNHYEISLLCLTNLGDCLVLTVPELRRQLNSAAVRREDINGISSLCFTSHGEALYMMSSSEVQRISLSATKIVAPTGMIEVEDWTTPVAEAPADEDENDPEQTGQEDQQDTEEPAATEPGADEATSSVAAAKSEQSVSREKVTGSATVLTNGNSNPRLSNGVASGDEASPNKANETITSSIGDITIDSVRDHLNSTTTTLCSTTTEEIVGRLSVLSTHTNQSSSTAKNSEILSLNSSNISNLKGIGDTTEKSSNSAIIKSIITTVRHGTTATNGEAKESNRTSTTTTTKTTSTTVNGSDGAVPPPLPTTAPPLITVLRKESQF</sequence>
<feature type="compositionally biased region" description="Polar residues" evidence="5">
    <location>
        <begin position="1083"/>
        <end position="1101"/>
    </location>
</feature>
<feature type="region of interest" description="Disordered" evidence="5">
    <location>
        <begin position="1206"/>
        <end position="1250"/>
    </location>
</feature>
<evidence type="ECO:0000256" key="5">
    <source>
        <dbReference type="SAM" id="MobiDB-lite"/>
    </source>
</evidence>
<evidence type="ECO:0000256" key="1">
    <source>
        <dbReference type="ARBA" id="ARBA00008070"/>
    </source>
</evidence>
<evidence type="ECO:0000313" key="7">
    <source>
        <dbReference type="EnsemblMetazoa" id="AFAF000247-PA"/>
    </source>
</evidence>
<feature type="region of interest" description="Disordered" evidence="5">
    <location>
        <begin position="896"/>
        <end position="933"/>
    </location>
</feature>
<feature type="compositionally biased region" description="Polar residues" evidence="5">
    <location>
        <begin position="1063"/>
        <end position="1075"/>
    </location>
</feature>
<keyword evidence="3" id="KW-0853">WD repeat</keyword>
<feature type="compositionally biased region" description="Basic and acidic residues" evidence="5">
    <location>
        <begin position="720"/>
        <end position="731"/>
    </location>
</feature>
<dbReference type="STRING" id="69004.A0A182PZT4"/>
<dbReference type="GO" id="GO:0005886">
    <property type="term" value="C:plasma membrane"/>
    <property type="evidence" value="ECO:0007669"/>
    <property type="project" value="TreeGrafter"/>
</dbReference>
<evidence type="ECO:0000256" key="4">
    <source>
        <dbReference type="ARBA" id="ARBA00022737"/>
    </source>
</evidence>
<feature type="domain" description="Lethal giant larvae homologue 2" evidence="6">
    <location>
        <begin position="288"/>
        <end position="384"/>
    </location>
</feature>
<feature type="region of interest" description="Disordered" evidence="5">
    <location>
        <begin position="688"/>
        <end position="731"/>
    </location>
</feature>
<feature type="compositionally biased region" description="Low complexity" evidence="5">
    <location>
        <begin position="913"/>
        <end position="928"/>
    </location>
</feature>
<dbReference type="SUPFAM" id="SSF50978">
    <property type="entry name" value="WD40 repeat-like"/>
    <property type="match status" value="2"/>
</dbReference>
<name>A0A182PZT4_9DIPT</name>
<evidence type="ECO:0000313" key="8">
    <source>
        <dbReference type="Proteomes" id="UP000075886"/>
    </source>
</evidence>
<evidence type="ECO:0000259" key="6">
    <source>
        <dbReference type="Pfam" id="PF08366"/>
    </source>
</evidence>
<dbReference type="InterPro" id="IPR000664">
    <property type="entry name" value="Lethal2_giant"/>
</dbReference>
<protein>
    <recommendedName>
        <fullName evidence="6">Lethal giant larvae homologue 2 domain-containing protein</fullName>
    </recommendedName>
</protein>
<feature type="region of interest" description="Disordered" evidence="5">
    <location>
        <begin position="1030"/>
        <end position="1115"/>
    </location>
</feature>
<dbReference type="PANTHER" id="PTHR10241">
    <property type="entry name" value="LETHAL 2 GIANT LARVAE PROTEIN"/>
    <property type="match status" value="1"/>
</dbReference>
<reference evidence="7" key="2">
    <citation type="submission" date="2020-05" db="UniProtKB">
        <authorList>
            <consortium name="EnsemblMetazoa"/>
        </authorList>
    </citation>
    <scope>IDENTIFICATION</scope>
    <source>
        <strain evidence="7">FAR1</strain>
    </source>
</reference>
<dbReference type="GO" id="GO:0030866">
    <property type="term" value="P:cortical actin cytoskeleton organization"/>
    <property type="evidence" value="ECO:0007669"/>
    <property type="project" value="TreeGrafter"/>
</dbReference>
<dbReference type="InterPro" id="IPR036322">
    <property type="entry name" value="WD40_repeat_dom_sf"/>
</dbReference>
<reference evidence="8" key="1">
    <citation type="submission" date="2014-01" db="EMBL/GenBank/DDBJ databases">
        <title>The Genome Sequence of Anopheles farauti FAR1 (V2).</title>
        <authorList>
            <consortium name="The Broad Institute Genomics Platform"/>
            <person name="Neafsey D.E."/>
            <person name="Besansky N."/>
            <person name="Howell P."/>
            <person name="Walton C."/>
            <person name="Young S.K."/>
            <person name="Zeng Q."/>
            <person name="Gargeya S."/>
            <person name="Fitzgerald M."/>
            <person name="Haas B."/>
            <person name="Abouelleil A."/>
            <person name="Allen A.W."/>
            <person name="Alvarado L."/>
            <person name="Arachchi H.M."/>
            <person name="Berlin A.M."/>
            <person name="Chapman S.B."/>
            <person name="Gainer-Dewar J."/>
            <person name="Goldberg J."/>
            <person name="Griggs A."/>
            <person name="Gujja S."/>
            <person name="Hansen M."/>
            <person name="Howarth C."/>
            <person name="Imamovic A."/>
            <person name="Ireland A."/>
            <person name="Larimer J."/>
            <person name="McCowan C."/>
            <person name="Murphy C."/>
            <person name="Pearson M."/>
            <person name="Poon T.W."/>
            <person name="Priest M."/>
            <person name="Roberts A."/>
            <person name="Saif S."/>
            <person name="Shea T."/>
            <person name="Sisk P."/>
            <person name="Sykes S."/>
            <person name="Wortman J."/>
            <person name="Nusbaum C."/>
            <person name="Birren B."/>
        </authorList>
    </citation>
    <scope>NUCLEOTIDE SEQUENCE [LARGE SCALE GENOMIC DNA]</scope>
    <source>
        <strain evidence="8">FAR1</strain>
    </source>
</reference>